<organism evidence="2">
    <name type="scientific">viral metagenome</name>
    <dbReference type="NCBI Taxonomy" id="1070528"/>
    <lineage>
        <taxon>unclassified sequences</taxon>
        <taxon>metagenomes</taxon>
        <taxon>organismal metagenomes</taxon>
    </lineage>
</organism>
<dbReference type="AlphaFoldDB" id="A0A6C0D7Y6"/>
<protein>
    <submittedName>
        <fullName evidence="2">Uncharacterized protein</fullName>
    </submittedName>
</protein>
<keyword evidence="1" id="KW-1133">Transmembrane helix</keyword>
<evidence type="ECO:0000256" key="1">
    <source>
        <dbReference type="SAM" id="Phobius"/>
    </source>
</evidence>
<evidence type="ECO:0000313" key="2">
    <source>
        <dbReference type="EMBL" id="QHT12254.1"/>
    </source>
</evidence>
<accession>A0A6C0D7Y6</accession>
<name>A0A6C0D7Y6_9ZZZZ</name>
<reference evidence="2" key="1">
    <citation type="journal article" date="2020" name="Nature">
        <title>Giant virus diversity and host interactions through global metagenomics.</title>
        <authorList>
            <person name="Schulz F."/>
            <person name="Roux S."/>
            <person name="Paez-Espino D."/>
            <person name="Jungbluth S."/>
            <person name="Walsh D.A."/>
            <person name="Denef V.J."/>
            <person name="McMahon K.D."/>
            <person name="Konstantinidis K.T."/>
            <person name="Eloe-Fadrosh E.A."/>
            <person name="Kyrpides N.C."/>
            <person name="Woyke T."/>
        </authorList>
    </citation>
    <scope>NUCLEOTIDE SEQUENCE</scope>
    <source>
        <strain evidence="2">GVMAG-M-3300023174-129</strain>
    </source>
</reference>
<keyword evidence="1" id="KW-0472">Membrane</keyword>
<sequence length="309" mass="34613">MDGRQLILQSIETKKKQSATIGTMNLVGFGVVGGLTAIGVSSPAGPVILGLSVAVSFVLRQYALVKELGEALISIQLDLDRMLIIYNLMETIAAENDIPLNTQNLNKCLKKILNYILTIIPKDALSAVRSSRNSGGFSISEITNIEVNHTKKPKLMERIGTWFAPQDYITILSNDFTRVIGSFTILLAEFNVLVLSKEDSIGRKWAGSNIFNLLVKRSSDNIEVIEEKPSTNESMEVLDNAVNDFKMYINPMLSIQNKEQKEAEIEMQYELQMYDILKKSFDEPNTRRYTNRLRAMTGTRKLIGGKNKK</sequence>
<proteinExistence type="predicted"/>
<keyword evidence="1" id="KW-0812">Transmembrane</keyword>
<dbReference type="EMBL" id="MN739542">
    <property type="protein sequence ID" value="QHT12254.1"/>
    <property type="molecule type" value="Genomic_DNA"/>
</dbReference>
<feature type="transmembrane region" description="Helical" evidence="1">
    <location>
        <begin position="21"/>
        <end position="41"/>
    </location>
</feature>